<gene>
    <name evidence="1" type="ORF">F9K24_12425</name>
</gene>
<dbReference type="EMBL" id="WBUI01000012">
    <property type="protein sequence ID" value="KAB2931733.1"/>
    <property type="molecule type" value="Genomic_DNA"/>
</dbReference>
<accession>A0A833LXZ8</accession>
<evidence type="ECO:0000313" key="2">
    <source>
        <dbReference type="Proteomes" id="UP000460298"/>
    </source>
</evidence>
<name>A0A833LXZ8_9LEPT</name>
<sequence>MNLREYYITPEYLKLMASRARQWSERFIAEQMEQFRRTIPDYPEVVDLLEGELHRRRLNALRKELRLLNKDELQGRLQLMQRDFAAKAITQDELEVAETEWRIRNRKRLPEDYRPGMS</sequence>
<dbReference type="Proteomes" id="UP000460298">
    <property type="component" value="Unassembled WGS sequence"/>
</dbReference>
<protein>
    <submittedName>
        <fullName evidence="1">Uncharacterized protein</fullName>
    </submittedName>
</protein>
<dbReference type="AlphaFoldDB" id="A0A833LXZ8"/>
<proteinExistence type="predicted"/>
<organism evidence="1 2">
    <name type="scientific">Leptonema illini</name>
    <dbReference type="NCBI Taxonomy" id="183"/>
    <lineage>
        <taxon>Bacteria</taxon>
        <taxon>Pseudomonadati</taxon>
        <taxon>Spirochaetota</taxon>
        <taxon>Spirochaetia</taxon>
        <taxon>Leptospirales</taxon>
        <taxon>Leptospiraceae</taxon>
        <taxon>Leptonema</taxon>
    </lineage>
</organism>
<comment type="caution">
    <text evidence="1">The sequence shown here is derived from an EMBL/GenBank/DDBJ whole genome shotgun (WGS) entry which is preliminary data.</text>
</comment>
<reference evidence="1 2" key="1">
    <citation type="submission" date="2019-10" db="EMBL/GenBank/DDBJ databases">
        <title>Extracellular Electron Transfer in a Candidatus Methanoperedens spp. Enrichment Culture.</title>
        <authorList>
            <person name="Berger S."/>
            <person name="Rangel Shaw D."/>
            <person name="Berben T."/>
            <person name="In 'T Zandt M."/>
            <person name="Frank J."/>
            <person name="Reimann J."/>
            <person name="Jetten M.S.M."/>
            <person name="Welte C.U."/>
        </authorList>
    </citation>
    <scope>NUCLEOTIDE SEQUENCE [LARGE SCALE GENOMIC DNA]</scope>
    <source>
        <strain evidence="1">SB12</strain>
    </source>
</reference>
<dbReference type="RefSeq" id="WP_002775126.1">
    <property type="nucleotide sequence ID" value="NZ_JQDG01000031.1"/>
</dbReference>
<evidence type="ECO:0000313" key="1">
    <source>
        <dbReference type="EMBL" id="KAB2931733.1"/>
    </source>
</evidence>